<feature type="domain" description="Lipocalin-like" evidence="1">
    <location>
        <begin position="9"/>
        <end position="147"/>
    </location>
</feature>
<gene>
    <name evidence="2" type="ORF">IPZ78_11480</name>
</gene>
<keyword evidence="3" id="KW-1185">Reference proteome</keyword>
<comment type="caution">
    <text evidence="2">The sequence shown here is derived from an EMBL/GenBank/DDBJ whole genome shotgun (WGS) entry which is preliminary data.</text>
</comment>
<evidence type="ECO:0000313" key="3">
    <source>
        <dbReference type="Proteomes" id="UP001165302"/>
    </source>
</evidence>
<proteinExistence type="predicted"/>
<organism evidence="2 3">
    <name type="scientific">Sphingobacterium bovistauri</name>
    <dbReference type="NCBI Taxonomy" id="2781959"/>
    <lineage>
        <taxon>Bacteria</taxon>
        <taxon>Pseudomonadati</taxon>
        <taxon>Bacteroidota</taxon>
        <taxon>Sphingobacteriia</taxon>
        <taxon>Sphingobacteriales</taxon>
        <taxon>Sphingobacteriaceae</taxon>
        <taxon>Sphingobacterium</taxon>
    </lineage>
</organism>
<dbReference type="EMBL" id="JADEYP010000021">
    <property type="protein sequence ID" value="MCA5005772.1"/>
    <property type="molecule type" value="Genomic_DNA"/>
</dbReference>
<reference evidence="2" key="1">
    <citation type="submission" date="2020-10" db="EMBL/GenBank/DDBJ databases">
        <authorList>
            <person name="Lu T."/>
            <person name="Wang Q."/>
            <person name="Han X."/>
        </authorList>
    </citation>
    <scope>NUCLEOTIDE SEQUENCE</scope>
    <source>
        <strain evidence="2">WQ 366</strain>
    </source>
</reference>
<protein>
    <submittedName>
        <fullName evidence="2">Lipocalin-like domain-containing protein</fullName>
    </submittedName>
</protein>
<evidence type="ECO:0000313" key="2">
    <source>
        <dbReference type="EMBL" id="MCA5005772.1"/>
    </source>
</evidence>
<dbReference type="RefSeq" id="WP_225553839.1">
    <property type="nucleotide sequence ID" value="NZ_JADEYP010000021.1"/>
</dbReference>
<name>A0ABS7Z8A4_9SPHI</name>
<evidence type="ECO:0000259" key="1">
    <source>
        <dbReference type="Pfam" id="PF13924"/>
    </source>
</evidence>
<dbReference type="Proteomes" id="UP001165302">
    <property type="component" value="Unassembled WGS sequence"/>
</dbReference>
<dbReference type="Pfam" id="PF13924">
    <property type="entry name" value="Lipocalin_5"/>
    <property type="match status" value="1"/>
</dbReference>
<accession>A0ABS7Z8A4</accession>
<sequence length="165" mass="18768">MSALKNEIIGSWKLLSYIEVPVGGEEYLFPLGNNPKGLLIYSPDGCMSVQISVKDPIRYDSDDRFSVDDNKIATRVKGYIAFAGKYTTDNFLSQVTYHIETSLNPNWEGAKQVRKLDFEGDVLYQKSVEPIPSDGQMVHAYMTWQRVSKLLEDDEKIGDRVEESY</sequence>
<dbReference type="InterPro" id="IPR024311">
    <property type="entry name" value="Lipocalin-like"/>
</dbReference>